<evidence type="ECO:0000313" key="1">
    <source>
        <dbReference type="EMBL" id="QBZ56782.1"/>
    </source>
</evidence>
<dbReference type="AlphaFoldDB" id="A0A4P7N5F0"/>
<gene>
    <name evidence="1" type="ORF">PoMZ_01698</name>
</gene>
<proteinExistence type="predicted"/>
<evidence type="ECO:0000313" key="2">
    <source>
        <dbReference type="Proteomes" id="UP000294847"/>
    </source>
</evidence>
<dbReference type="Proteomes" id="UP000294847">
    <property type="component" value="Chromosome 2"/>
</dbReference>
<name>A0A4P7N5F0_PYROR</name>
<dbReference type="EMBL" id="CP034205">
    <property type="protein sequence ID" value="QBZ56782.1"/>
    <property type="molecule type" value="Genomic_DNA"/>
</dbReference>
<sequence length="204" mass="23588">MRKGLKSESDPEFYFINIEANVVFIDIPCNKVIFKLTSNIIDTLIKYYQDVYYINAEEKEQHKRLFKDFIEIINCYIFRIPAVIFNGLEKDGAGEPFCGQSRNVKTRIWNFIERLLPSPFKKVEPISESPSLSTAAFFANLYPKLPINKMLAFIVFNFGYISAAPKYELAPNLTYLDPTPKGISEFLYYFHLFAAPIYNPGGQF</sequence>
<reference evidence="1 2" key="1">
    <citation type="journal article" date="2019" name="Mol. Biol. Evol.">
        <title>Blast fungal genomes show frequent chromosomal changes, gene gains and losses, and effector gene turnover.</title>
        <authorList>
            <person name="Gomez Luciano L.B."/>
            <person name="Jason Tsai I."/>
            <person name="Chuma I."/>
            <person name="Tosa Y."/>
            <person name="Chen Y.H."/>
            <person name="Li J.Y."/>
            <person name="Li M.Y."/>
            <person name="Jade Lu M.Y."/>
            <person name="Nakayashiki H."/>
            <person name="Li W.H."/>
        </authorList>
    </citation>
    <scope>NUCLEOTIDE SEQUENCE [LARGE SCALE GENOMIC DNA]</scope>
    <source>
        <strain evidence="1">MZ5-1-6</strain>
    </source>
</reference>
<protein>
    <submittedName>
        <fullName evidence="1">Uncharacterized protein</fullName>
    </submittedName>
</protein>
<accession>A0A4P7N5F0</accession>
<organism evidence="1 2">
    <name type="scientific">Pyricularia oryzae</name>
    <name type="common">Rice blast fungus</name>
    <name type="synonym">Magnaporthe oryzae</name>
    <dbReference type="NCBI Taxonomy" id="318829"/>
    <lineage>
        <taxon>Eukaryota</taxon>
        <taxon>Fungi</taxon>
        <taxon>Dikarya</taxon>
        <taxon>Ascomycota</taxon>
        <taxon>Pezizomycotina</taxon>
        <taxon>Sordariomycetes</taxon>
        <taxon>Sordariomycetidae</taxon>
        <taxon>Magnaporthales</taxon>
        <taxon>Pyriculariaceae</taxon>
        <taxon>Pyricularia</taxon>
    </lineage>
</organism>